<evidence type="ECO:0000256" key="1">
    <source>
        <dbReference type="SAM" id="Phobius"/>
    </source>
</evidence>
<dbReference type="PROSITE" id="PS50839">
    <property type="entry name" value="CHASE"/>
    <property type="match status" value="1"/>
</dbReference>
<dbReference type="GO" id="GO:1902201">
    <property type="term" value="P:negative regulation of bacterial-type flagellum-dependent cell motility"/>
    <property type="evidence" value="ECO:0007669"/>
    <property type="project" value="TreeGrafter"/>
</dbReference>
<dbReference type="InterPro" id="IPR006189">
    <property type="entry name" value="CHASE_dom"/>
</dbReference>
<keyword evidence="1" id="KW-0472">Membrane</keyword>
<evidence type="ECO:0000259" key="3">
    <source>
        <dbReference type="PROSITE" id="PS50887"/>
    </source>
</evidence>
<dbReference type="InterPro" id="IPR050469">
    <property type="entry name" value="Diguanylate_Cyclase"/>
</dbReference>
<gene>
    <name evidence="4" type="ORF">CLV38_11162</name>
</gene>
<dbReference type="EMBL" id="PVTO01000011">
    <property type="protein sequence ID" value="PRY82512.1"/>
    <property type="molecule type" value="Genomic_DNA"/>
</dbReference>
<feature type="transmembrane region" description="Helical" evidence="1">
    <location>
        <begin position="260"/>
        <end position="281"/>
    </location>
</feature>
<dbReference type="PANTHER" id="PTHR45138:SF6">
    <property type="entry name" value="DIGUANYLATE CYCLASE DGCN"/>
    <property type="match status" value="1"/>
</dbReference>
<dbReference type="GO" id="GO:0052621">
    <property type="term" value="F:diguanylate cyclase activity"/>
    <property type="evidence" value="ECO:0007669"/>
    <property type="project" value="TreeGrafter"/>
</dbReference>
<feature type="domain" description="CHASE" evidence="2">
    <location>
        <begin position="105"/>
        <end position="206"/>
    </location>
</feature>
<proteinExistence type="predicted"/>
<reference evidence="4 5" key="1">
    <citation type="submission" date="2018-03" db="EMBL/GenBank/DDBJ databases">
        <title>Genomic Encyclopedia of Archaeal and Bacterial Type Strains, Phase II (KMG-II): from individual species to whole genera.</title>
        <authorList>
            <person name="Goeker M."/>
        </authorList>
    </citation>
    <scope>NUCLEOTIDE SEQUENCE [LARGE SCALE GENOMIC DNA]</scope>
    <source>
        <strain evidence="4 5">DSM 13175</strain>
    </source>
</reference>
<dbReference type="PROSITE" id="PS50887">
    <property type="entry name" value="GGDEF"/>
    <property type="match status" value="1"/>
</dbReference>
<organism evidence="4 5">
    <name type="scientific">Alkalibacterium olivapovliticus</name>
    <dbReference type="NCBI Taxonomy" id="99907"/>
    <lineage>
        <taxon>Bacteria</taxon>
        <taxon>Bacillati</taxon>
        <taxon>Bacillota</taxon>
        <taxon>Bacilli</taxon>
        <taxon>Lactobacillales</taxon>
        <taxon>Carnobacteriaceae</taxon>
        <taxon>Alkalibacterium</taxon>
    </lineage>
</organism>
<dbReference type="InterPro" id="IPR029787">
    <property type="entry name" value="Nucleotide_cyclase"/>
</dbReference>
<dbReference type="SMART" id="SM00267">
    <property type="entry name" value="GGDEF"/>
    <property type="match status" value="1"/>
</dbReference>
<dbReference type="Proteomes" id="UP000238205">
    <property type="component" value="Unassembled WGS sequence"/>
</dbReference>
<comment type="caution">
    <text evidence="4">The sequence shown here is derived from an EMBL/GenBank/DDBJ whole genome shotgun (WGS) entry which is preliminary data.</text>
</comment>
<dbReference type="GO" id="GO:0005886">
    <property type="term" value="C:plasma membrane"/>
    <property type="evidence" value="ECO:0007669"/>
    <property type="project" value="TreeGrafter"/>
</dbReference>
<name>A0A2T0W739_9LACT</name>
<keyword evidence="1" id="KW-1133">Transmembrane helix</keyword>
<evidence type="ECO:0000313" key="4">
    <source>
        <dbReference type="EMBL" id="PRY82512.1"/>
    </source>
</evidence>
<dbReference type="InterPro" id="IPR043128">
    <property type="entry name" value="Rev_trsase/Diguanyl_cyclase"/>
</dbReference>
<accession>A0A2T0W739</accession>
<protein>
    <submittedName>
        <fullName evidence="4">Diguanylate cyclase (GGDEF)-like protein</fullName>
    </submittedName>
</protein>
<dbReference type="CDD" id="cd01949">
    <property type="entry name" value="GGDEF"/>
    <property type="match status" value="1"/>
</dbReference>
<dbReference type="Gene3D" id="3.30.70.270">
    <property type="match status" value="1"/>
</dbReference>
<dbReference type="InterPro" id="IPR000160">
    <property type="entry name" value="GGDEF_dom"/>
</dbReference>
<feature type="domain" description="GGDEF" evidence="3">
    <location>
        <begin position="314"/>
        <end position="446"/>
    </location>
</feature>
<dbReference type="RefSeq" id="WP_106193336.1">
    <property type="nucleotide sequence ID" value="NZ_PVTO01000011.1"/>
</dbReference>
<dbReference type="SMART" id="SM01079">
    <property type="entry name" value="CHASE"/>
    <property type="match status" value="1"/>
</dbReference>
<evidence type="ECO:0000313" key="5">
    <source>
        <dbReference type="Proteomes" id="UP000238205"/>
    </source>
</evidence>
<keyword evidence="5" id="KW-1185">Reference proteome</keyword>
<evidence type="ECO:0000259" key="2">
    <source>
        <dbReference type="PROSITE" id="PS50839"/>
    </source>
</evidence>
<dbReference type="Pfam" id="PF00990">
    <property type="entry name" value="GGDEF"/>
    <property type="match status" value="1"/>
</dbReference>
<dbReference type="SUPFAM" id="SSF55073">
    <property type="entry name" value="Nucleotide cyclase"/>
    <property type="match status" value="1"/>
</dbReference>
<sequence>MKKWVIAFIVATFAAVSLYIPVQLLRTEYNQQHYEEQRSQARDHLTMIRENLQSELDDSLIYVDFFEMVIRQNPAITEPELREYGRFIVERNALIETVTVAKDGIVHFVYPSDGKELIMGLDMLNVDVEGLSAFDYTPTTISSVSRGPFDSDHEDVKVINHKPVFTESISADDFWGFASVTIDFEELIESTLSQYQHPDYSFAMRIDPANKHPFVWGDNQVFSEDHVLQAISLPNTHWNIGIAPVNGWMVRDSFPSFELIISYIMISIIFVLVYVFSVQYISKRDLSRTDALTNCLNKHTFEVSVKRVLKYSSLKNGILLIDINDFKKINDEHGHLAGDKVLIESARRMKEIIKSTDRVGRIGGDEFMIMVKDLQNEDDLEMIAKRIIAHMEQPVSYNSNQIDLTVSVGFMMALDTKAFDHIYDLVDKKMYKHKEGHKGSMQLELD</sequence>
<dbReference type="NCBIfam" id="TIGR00254">
    <property type="entry name" value="GGDEF"/>
    <property type="match status" value="1"/>
</dbReference>
<dbReference type="GO" id="GO:0043709">
    <property type="term" value="P:cell adhesion involved in single-species biofilm formation"/>
    <property type="evidence" value="ECO:0007669"/>
    <property type="project" value="TreeGrafter"/>
</dbReference>
<keyword evidence="1" id="KW-0812">Transmembrane</keyword>
<dbReference type="PANTHER" id="PTHR45138">
    <property type="entry name" value="REGULATORY COMPONENTS OF SENSORY TRANSDUCTION SYSTEM"/>
    <property type="match status" value="1"/>
</dbReference>
<dbReference type="OrthoDB" id="9759607at2"/>
<dbReference type="AlphaFoldDB" id="A0A2T0W739"/>